<dbReference type="InterPro" id="IPR005123">
    <property type="entry name" value="Oxoglu/Fe-dep_dioxygenase_dom"/>
</dbReference>
<dbReference type="PANTHER" id="PTHR31212:SF4">
    <property type="entry name" value="ALPHA-KETOGLUTARATE-DEPENDENT DIOXYGENASE ALKB HOMOLOG 3"/>
    <property type="match status" value="1"/>
</dbReference>
<dbReference type="InterPro" id="IPR027450">
    <property type="entry name" value="AlkB-like"/>
</dbReference>
<gene>
    <name evidence="2" type="ORF">GCM10009107_05210</name>
</gene>
<dbReference type="SUPFAM" id="SSF51197">
    <property type="entry name" value="Clavaminate synthase-like"/>
    <property type="match status" value="1"/>
</dbReference>
<evidence type="ECO:0000313" key="3">
    <source>
        <dbReference type="Proteomes" id="UP001500279"/>
    </source>
</evidence>
<dbReference type="Pfam" id="PF13532">
    <property type="entry name" value="2OG-FeII_Oxy_2"/>
    <property type="match status" value="1"/>
</dbReference>
<feature type="domain" description="Fe2OG dioxygenase" evidence="1">
    <location>
        <begin position="105"/>
        <end position="204"/>
    </location>
</feature>
<dbReference type="Gene3D" id="2.60.120.590">
    <property type="entry name" value="Alpha-ketoglutarate-dependent dioxygenase AlkB-like"/>
    <property type="match status" value="1"/>
</dbReference>
<dbReference type="GO" id="GO:0051213">
    <property type="term" value="F:dioxygenase activity"/>
    <property type="evidence" value="ECO:0007669"/>
    <property type="project" value="UniProtKB-KW"/>
</dbReference>
<proteinExistence type="predicted"/>
<evidence type="ECO:0000313" key="2">
    <source>
        <dbReference type="EMBL" id="GAA0742079.1"/>
    </source>
</evidence>
<accession>A0ABP3UT50</accession>
<dbReference type="InterPro" id="IPR032854">
    <property type="entry name" value="ALKBH3"/>
</dbReference>
<dbReference type="PROSITE" id="PS51471">
    <property type="entry name" value="FE2OG_OXY"/>
    <property type="match status" value="1"/>
</dbReference>
<comment type="caution">
    <text evidence="2">The sequence shown here is derived from an EMBL/GenBank/DDBJ whole genome shotgun (WGS) entry which is preliminary data.</text>
</comment>
<organism evidence="2 3">
    <name type="scientific">Ideonella azotifigens</name>
    <dbReference type="NCBI Taxonomy" id="513160"/>
    <lineage>
        <taxon>Bacteria</taxon>
        <taxon>Pseudomonadati</taxon>
        <taxon>Pseudomonadota</taxon>
        <taxon>Betaproteobacteria</taxon>
        <taxon>Burkholderiales</taxon>
        <taxon>Sphaerotilaceae</taxon>
        <taxon>Ideonella</taxon>
    </lineage>
</organism>
<evidence type="ECO:0000259" key="1">
    <source>
        <dbReference type="PROSITE" id="PS51471"/>
    </source>
</evidence>
<keyword evidence="2" id="KW-0560">Oxidoreductase</keyword>
<sequence length="206" mass="23555">MTLDLFASEPALERLQIEDAEISFARQIDLGEPTDEVLRELIDSTPWRQEAVTIYGKKHLQPRLVAWYGDVGRTYSYSGISLEPLLWTDTLAKLRDIVQDLVNERFNSVLLNYYRDHRDSMGFHSDDEKELGPTPVIASVSLGATRTFVLKHKTRPELSPVRLELPSGSLLLMKGLTQKNWKHGIDKQSKPCGPRVNLTFRRIVPR</sequence>
<reference evidence="3" key="1">
    <citation type="journal article" date="2019" name="Int. J. Syst. Evol. Microbiol.">
        <title>The Global Catalogue of Microorganisms (GCM) 10K type strain sequencing project: providing services to taxonomists for standard genome sequencing and annotation.</title>
        <authorList>
            <consortium name="The Broad Institute Genomics Platform"/>
            <consortium name="The Broad Institute Genome Sequencing Center for Infectious Disease"/>
            <person name="Wu L."/>
            <person name="Ma J."/>
        </authorList>
    </citation>
    <scope>NUCLEOTIDE SEQUENCE [LARGE SCALE GENOMIC DNA]</scope>
    <source>
        <strain evidence="3">JCM 15503</strain>
    </source>
</reference>
<keyword evidence="3" id="KW-1185">Reference proteome</keyword>
<dbReference type="EMBL" id="BAAAEW010000004">
    <property type="protein sequence ID" value="GAA0742079.1"/>
    <property type="molecule type" value="Genomic_DNA"/>
</dbReference>
<dbReference type="InterPro" id="IPR037151">
    <property type="entry name" value="AlkB-like_sf"/>
</dbReference>
<protein>
    <submittedName>
        <fullName evidence="2">Alpha-ketoglutarate-dependent dioxygenase AlkB</fullName>
    </submittedName>
</protein>
<dbReference type="Proteomes" id="UP001500279">
    <property type="component" value="Unassembled WGS sequence"/>
</dbReference>
<dbReference type="PANTHER" id="PTHR31212">
    <property type="entry name" value="ALPHA-KETOGLUTARATE-DEPENDENT DIOXYGENASE ALKB HOMOLOG 3"/>
    <property type="match status" value="1"/>
</dbReference>
<dbReference type="RefSeq" id="WP_141285787.1">
    <property type="nucleotide sequence ID" value="NZ_BAAAEW010000004.1"/>
</dbReference>
<name>A0ABP3UT50_9BURK</name>
<keyword evidence="2" id="KW-0223">Dioxygenase</keyword>